<dbReference type="InterPro" id="IPR000531">
    <property type="entry name" value="Beta-barrel_TonB"/>
</dbReference>
<feature type="domain" description="TonB-dependent receptor-like beta-barrel" evidence="13">
    <location>
        <begin position="279"/>
        <end position="711"/>
    </location>
</feature>
<dbReference type="InterPro" id="IPR012910">
    <property type="entry name" value="Plug_dom"/>
</dbReference>
<reference evidence="15 16" key="1">
    <citation type="submission" date="2020-02" db="EMBL/GenBank/DDBJ databases">
        <title>Genome sequencing for Kineobactrum sp. M2.</title>
        <authorList>
            <person name="Park S.-J."/>
        </authorList>
    </citation>
    <scope>NUCLEOTIDE SEQUENCE [LARGE SCALE GENOMIC DNA]</scope>
    <source>
        <strain evidence="15 16">M2</strain>
    </source>
</reference>
<evidence type="ECO:0000256" key="11">
    <source>
        <dbReference type="PROSITE-ProRule" id="PRU01360"/>
    </source>
</evidence>
<keyword evidence="3 11" id="KW-1134">Transmembrane beta strand</keyword>
<evidence type="ECO:0000256" key="3">
    <source>
        <dbReference type="ARBA" id="ARBA00022452"/>
    </source>
</evidence>
<dbReference type="PROSITE" id="PS52016">
    <property type="entry name" value="TONB_DEPENDENT_REC_3"/>
    <property type="match status" value="1"/>
</dbReference>
<dbReference type="AlphaFoldDB" id="A0A6C0U7N0"/>
<keyword evidence="9 11" id="KW-0472">Membrane</keyword>
<evidence type="ECO:0000256" key="5">
    <source>
        <dbReference type="ARBA" id="ARBA00022692"/>
    </source>
</evidence>
<evidence type="ECO:0000256" key="4">
    <source>
        <dbReference type="ARBA" id="ARBA00022496"/>
    </source>
</evidence>
<keyword evidence="16" id="KW-1185">Reference proteome</keyword>
<evidence type="ECO:0000313" key="15">
    <source>
        <dbReference type="EMBL" id="QIB66987.1"/>
    </source>
</evidence>
<dbReference type="CDD" id="cd01347">
    <property type="entry name" value="ligand_gated_channel"/>
    <property type="match status" value="1"/>
</dbReference>
<dbReference type="InterPro" id="IPR036942">
    <property type="entry name" value="Beta-barrel_TonB_sf"/>
</dbReference>
<keyword evidence="5 11" id="KW-0812">Transmembrane</keyword>
<dbReference type="EMBL" id="CP048711">
    <property type="protein sequence ID" value="QIB66987.1"/>
    <property type="molecule type" value="Genomic_DNA"/>
</dbReference>
<dbReference type="KEGG" id="kim:G3T16_17920"/>
<evidence type="ECO:0000256" key="9">
    <source>
        <dbReference type="ARBA" id="ARBA00023136"/>
    </source>
</evidence>
<evidence type="ECO:0000256" key="7">
    <source>
        <dbReference type="ARBA" id="ARBA00023065"/>
    </source>
</evidence>
<organism evidence="15 16">
    <name type="scientific">Kineobactrum salinum</name>
    <dbReference type="NCBI Taxonomy" id="2708301"/>
    <lineage>
        <taxon>Bacteria</taxon>
        <taxon>Pseudomonadati</taxon>
        <taxon>Pseudomonadota</taxon>
        <taxon>Gammaproteobacteria</taxon>
        <taxon>Cellvibrionales</taxon>
        <taxon>Halieaceae</taxon>
        <taxon>Kineobactrum</taxon>
    </lineage>
</organism>
<dbReference type="InterPro" id="IPR039426">
    <property type="entry name" value="TonB-dep_rcpt-like"/>
</dbReference>
<comment type="subcellular location">
    <subcellularLocation>
        <location evidence="1 11">Cell outer membrane</location>
        <topology evidence="1 11">Multi-pass membrane protein</topology>
    </subcellularLocation>
</comment>
<keyword evidence="10 11" id="KW-0998">Cell outer membrane</keyword>
<evidence type="ECO:0000256" key="1">
    <source>
        <dbReference type="ARBA" id="ARBA00004571"/>
    </source>
</evidence>
<keyword evidence="15" id="KW-0675">Receptor</keyword>
<gene>
    <name evidence="15" type="ORF">G3T16_17920</name>
</gene>
<evidence type="ECO:0000256" key="12">
    <source>
        <dbReference type="RuleBase" id="RU003357"/>
    </source>
</evidence>
<accession>A0A6C0U7N0</accession>
<keyword evidence="8 12" id="KW-0798">TonB box</keyword>
<feature type="domain" description="TonB-dependent receptor plug" evidence="14">
    <location>
        <begin position="53"/>
        <end position="161"/>
    </location>
</feature>
<dbReference type="GO" id="GO:0006826">
    <property type="term" value="P:iron ion transport"/>
    <property type="evidence" value="ECO:0007669"/>
    <property type="project" value="UniProtKB-KW"/>
</dbReference>
<keyword evidence="6" id="KW-0408">Iron</keyword>
<keyword evidence="2 11" id="KW-0813">Transport</keyword>
<evidence type="ECO:0000259" key="13">
    <source>
        <dbReference type="Pfam" id="PF00593"/>
    </source>
</evidence>
<dbReference type="PANTHER" id="PTHR32552">
    <property type="entry name" value="FERRICHROME IRON RECEPTOR-RELATED"/>
    <property type="match status" value="1"/>
</dbReference>
<proteinExistence type="inferred from homology"/>
<dbReference type="RefSeq" id="WP_163496415.1">
    <property type="nucleotide sequence ID" value="NZ_CP048711.1"/>
</dbReference>
<dbReference type="SUPFAM" id="SSF56935">
    <property type="entry name" value="Porins"/>
    <property type="match status" value="1"/>
</dbReference>
<evidence type="ECO:0000313" key="16">
    <source>
        <dbReference type="Proteomes" id="UP000477680"/>
    </source>
</evidence>
<evidence type="ECO:0000259" key="14">
    <source>
        <dbReference type="Pfam" id="PF07715"/>
    </source>
</evidence>
<evidence type="ECO:0000256" key="2">
    <source>
        <dbReference type="ARBA" id="ARBA00022448"/>
    </source>
</evidence>
<dbReference type="Pfam" id="PF07715">
    <property type="entry name" value="Plug"/>
    <property type="match status" value="1"/>
</dbReference>
<dbReference type="PANTHER" id="PTHR32552:SF81">
    <property type="entry name" value="TONB-DEPENDENT OUTER MEMBRANE RECEPTOR"/>
    <property type="match status" value="1"/>
</dbReference>
<name>A0A6C0U7N0_9GAMM</name>
<dbReference type="GO" id="GO:0009279">
    <property type="term" value="C:cell outer membrane"/>
    <property type="evidence" value="ECO:0007669"/>
    <property type="project" value="UniProtKB-SubCell"/>
</dbReference>
<keyword evidence="4" id="KW-0410">Iron transport</keyword>
<dbReference type="Proteomes" id="UP000477680">
    <property type="component" value="Chromosome"/>
</dbReference>
<dbReference type="Gene3D" id="2.40.170.20">
    <property type="entry name" value="TonB-dependent receptor, beta-barrel domain"/>
    <property type="match status" value="1"/>
</dbReference>
<sequence length="751" mass="82493">MDNLYIRSIRPIARGVALATALTQPLFSHLAVAQGPRAIEEVYVTARKREETLQDVPMAVSAMDGLKIEKAGIDDVGDLYTRVPGLFYTLGGGATPNSDFTYLSMRGVGFNGGLEPAVGVFIDGMYQPQVGFDLGFLDLARVEVLRGPQGTLFGRNTQAGALNMVTRDPGDSFEGLVELEADEHEDYRVRAAVSGPLSDTLAARLNVEARDAEGWSDNVTLNRKQNDAEGFSARGKLVWTPRESLEIKFIGDYSDREFGDLGYGAPINCDCTDVLHDFQQDDEKENTGLQMNIDWAITDTVALTSLTGYRSVDSISFYDPDSNVSDQTPLTLLPITESTTTPVVPIAVASEPITVAGTSHRTDLEQDFFSQELRLAGGADDLTWLAGLYYFEQKMKQGRKFDIGPGIPYLPLYIREDFTEDRDGWAVFGQASYTPTERMEVTLGARYSKENVDIGGERVLNVANASIFSFPKIGDEDYDNISGMASVSYDISDTMLTYVTVAMGWKAGGINRFPSRDNAILPYDDETSVNYEWGVKASSADGRFSANAALYWIDIEDQQLLTVVPDPQGATPITTIDNAASSSSRGIELELNGQFTEALGLEASYAYTDTEFDEYLQKDAAGNSVDRSGDHFEYVPENTFSATASYLFQMGGGATVEALLSYQYTDSFTSGSGSFNAPLGFLNENDSQSRWNARAVWNRDAWSATVYVENLTDELDYSLIDYGPFLPLDQATLYGKPREPRTFGVKVRYGF</sequence>
<evidence type="ECO:0000256" key="8">
    <source>
        <dbReference type="ARBA" id="ARBA00023077"/>
    </source>
</evidence>
<protein>
    <submittedName>
        <fullName evidence="15">TonB-dependent receptor</fullName>
    </submittedName>
</protein>
<dbReference type="Pfam" id="PF00593">
    <property type="entry name" value="TonB_dep_Rec_b-barrel"/>
    <property type="match status" value="1"/>
</dbReference>
<evidence type="ECO:0000256" key="6">
    <source>
        <dbReference type="ARBA" id="ARBA00023004"/>
    </source>
</evidence>
<comment type="similarity">
    <text evidence="11 12">Belongs to the TonB-dependent receptor family.</text>
</comment>
<keyword evidence="7" id="KW-0406">Ion transport</keyword>
<evidence type="ECO:0000256" key="10">
    <source>
        <dbReference type="ARBA" id="ARBA00023237"/>
    </source>
</evidence>